<gene>
    <name evidence="12" type="primary">yajC</name>
    <name evidence="13" type="ORF">FB463_001049</name>
    <name evidence="12" type="ORF">FFA01_07620</name>
</gene>
<dbReference type="Proteomes" id="UP000522688">
    <property type="component" value="Unassembled WGS sequence"/>
</dbReference>
<keyword evidence="7 11" id="KW-1133">Transmembrane helix</keyword>
<evidence type="ECO:0000256" key="5">
    <source>
        <dbReference type="ARBA" id="ARBA00022692"/>
    </source>
</evidence>
<feature type="compositionally biased region" description="Basic and acidic residues" evidence="10">
    <location>
        <begin position="119"/>
        <end position="139"/>
    </location>
</feature>
<evidence type="ECO:0000256" key="1">
    <source>
        <dbReference type="ARBA" id="ARBA00004162"/>
    </source>
</evidence>
<dbReference type="RefSeq" id="WP_146853163.1">
    <property type="nucleotide sequence ID" value="NZ_BAAAHR010000002.1"/>
</dbReference>
<evidence type="ECO:0000256" key="11">
    <source>
        <dbReference type="SAM" id="Phobius"/>
    </source>
</evidence>
<dbReference type="InterPro" id="IPR003849">
    <property type="entry name" value="Preprotein_translocase_YajC"/>
</dbReference>
<dbReference type="PANTHER" id="PTHR33909:SF1">
    <property type="entry name" value="SEC TRANSLOCON ACCESSORY COMPLEX SUBUNIT YAJC"/>
    <property type="match status" value="1"/>
</dbReference>
<dbReference type="EMBL" id="BJUV01000005">
    <property type="protein sequence ID" value="GEK82453.1"/>
    <property type="molecule type" value="Genomic_DNA"/>
</dbReference>
<organism evidence="13 15">
    <name type="scientific">Frigoribacterium faeni</name>
    <dbReference type="NCBI Taxonomy" id="145483"/>
    <lineage>
        <taxon>Bacteria</taxon>
        <taxon>Bacillati</taxon>
        <taxon>Actinomycetota</taxon>
        <taxon>Actinomycetes</taxon>
        <taxon>Micrococcales</taxon>
        <taxon>Microbacteriaceae</taxon>
        <taxon>Frigoribacterium</taxon>
    </lineage>
</organism>
<evidence type="ECO:0000256" key="8">
    <source>
        <dbReference type="ARBA" id="ARBA00023010"/>
    </source>
</evidence>
<evidence type="ECO:0000256" key="4">
    <source>
        <dbReference type="ARBA" id="ARBA00022475"/>
    </source>
</evidence>
<reference evidence="13 15" key="2">
    <citation type="submission" date="2020-07" db="EMBL/GenBank/DDBJ databases">
        <title>Sequencing the genomes of 1000 actinobacteria strains.</title>
        <authorList>
            <person name="Klenk H.-P."/>
        </authorList>
    </citation>
    <scope>NUCLEOTIDE SEQUENCE [LARGE SCALE GENOMIC DNA]</scope>
    <source>
        <strain evidence="13 15">DSM 10309</strain>
    </source>
</reference>
<evidence type="ECO:0000256" key="10">
    <source>
        <dbReference type="SAM" id="MobiDB-lite"/>
    </source>
</evidence>
<keyword evidence="3" id="KW-0813">Transport</keyword>
<keyword evidence="5 11" id="KW-0812">Transmembrane</keyword>
<evidence type="ECO:0000256" key="9">
    <source>
        <dbReference type="ARBA" id="ARBA00023136"/>
    </source>
</evidence>
<dbReference type="EMBL" id="JACGWW010000001">
    <property type="protein sequence ID" value="MBA8812825.1"/>
    <property type="molecule type" value="Genomic_DNA"/>
</dbReference>
<sequence length="139" mass="15149">MDATTIIMVLLLVVLVFFMFRNKRKRDSQQADLQRKMVPGVEVMLTFGLYGTVVSIDDESNVAEVEVAPGTIVKVHRQTLGRVVDPVVDESADSERDDALDAPVATSADAADVSPAYGERVDEPRIDTTPSKESDKPTA</sequence>
<protein>
    <submittedName>
        <fullName evidence="13">Preprotein translocase subunit YajC</fullName>
    </submittedName>
</protein>
<keyword evidence="8" id="KW-0811">Translocation</keyword>
<comment type="caution">
    <text evidence="13">The sequence shown here is derived from an EMBL/GenBank/DDBJ whole genome shotgun (WGS) entry which is preliminary data.</text>
</comment>
<dbReference type="Proteomes" id="UP000321154">
    <property type="component" value="Unassembled WGS sequence"/>
</dbReference>
<keyword evidence="9 11" id="KW-0472">Membrane</keyword>
<evidence type="ECO:0000256" key="2">
    <source>
        <dbReference type="ARBA" id="ARBA00006742"/>
    </source>
</evidence>
<evidence type="ECO:0000256" key="3">
    <source>
        <dbReference type="ARBA" id="ARBA00022448"/>
    </source>
</evidence>
<evidence type="ECO:0000313" key="14">
    <source>
        <dbReference type="Proteomes" id="UP000321154"/>
    </source>
</evidence>
<proteinExistence type="inferred from homology"/>
<reference evidence="12 14" key="1">
    <citation type="submission" date="2019-07" db="EMBL/GenBank/DDBJ databases">
        <title>Whole genome shotgun sequence of Frigoribacterium faeni NBRC 103066.</title>
        <authorList>
            <person name="Hosoyama A."/>
            <person name="Uohara A."/>
            <person name="Ohji S."/>
            <person name="Ichikawa N."/>
        </authorList>
    </citation>
    <scope>NUCLEOTIDE SEQUENCE [LARGE SCALE GENOMIC DNA]</scope>
    <source>
        <strain evidence="12 14">NBRC 103066</strain>
    </source>
</reference>
<dbReference type="OrthoDB" id="3267178at2"/>
<dbReference type="GO" id="GO:0005886">
    <property type="term" value="C:plasma membrane"/>
    <property type="evidence" value="ECO:0007669"/>
    <property type="project" value="UniProtKB-SubCell"/>
</dbReference>
<keyword evidence="4" id="KW-1003">Cell membrane</keyword>
<feature type="transmembrane region" description="Helical" evidence="11">
    <location>
        <begin position="6"/>
        <end position="22"/>
    </location>
</feature>
<evidence type="ECO:0000256" key="7">
    <source>
        <dbReference type="ARBA" id="ARBA00022989"/>
    </source>
</evidence>
<name>A0A7W3JH89_9MICO</name>
<comment type="similarity">
    <text evidence="2">Belongs to the YajC family.</text>
</comment>
<dbReference type="Pfam" id="PF02699">
    <property type="entry name" value="YajC"/>
    <property type="match status" value="1"/>
</dbReference>
<comment type="subcellular location">
    <subcellularLocation>
        <location evidence="1">Cell membrane</location>
        <topology evidence="1">Single-pass membrane protein</topology>
    </subcellularLocation>
</comment>
<keyword evidence="14" id="KW-1185">Reference proteome</keyword>
<dbReference type="PANTHER" id="PTHR33909">
    <property type="entry name" value="SEC TRANSLOCON ACCESSORY COMPLEX SUBUNIT YAJC"/>
    <property type="match status" value="1"/>
</dbReference>
<dbReference type="GO" id="GO:0015031">
    <property type="term" value="P:protein transport"/>
    <property type="evidence" value="ECO:0007669"/>
    <property type="project" value="UniProtKB-KW"/>
</dbReference>
<keyword evidence="6" id="KW-0653">Protein transport</keyword>
<feature type="region of interest" description="Disordered" evidence="10">
    <location>
        <begin position="85"/>
        <end position="139"/>
    </location>
</feature>
<evidence type="ECO:0000256" key="6">
    <source>
        <dbReference type="ARBA" id="ARBA00022927"/>
    </source>
</evidence>
<dbReference type="SMART" id="SM01323">
    <property type="entry name" value="YajC"/>
    <property type="match status" value="1"/>
</dbReference>
<evidence type="ECO:0000313" key="12">
    <source>
        <dbReference type="EMBL" id="GEK82453.1"/>
    </source>
</evidence>
<dbReference type="AlphaFoldDB" id="A0A7W3JH89"/>
<evidence type="ECO:0000313" key="13">
    <source>
        <dbReference type="EMBL" id="MBA8812825.1"/>
    </source>
</evidence>
<accession>A0A7W3JH89</accession>
<evidence type="ECO:0000313" key="15">
    <source>
        <dbReference type="Proteomes" id="UP000522688"/>
    </source>
</evidence>